<dbReference type="EMBL" id="CP089984">
    <property type="protein sequence ID" value="WXB15706.1"/>
    <property type="molecule type" value="Genomic_DNA"/>
</dbReference>
<dbReference type="InterPro" id="IPR036388">
    <property type="entry name" value="WH-like_DNA-bd_sf"/>
</dbReference>
<accession>A0ABZ2M116</accession>
<feature type="domain" description="HTH gntR-type" evidence="4">
    <location>
        <begin position="28"/>
        <end position="96"/>
    </location>
</feature>
<dbReference type="InterPro" id="IPR000524">
    <property type="entry name" value="Tscrpt_reg_HTH_GntR"/>
</dbReference>
<sequence>MDNGAPKLNGLPMNKRWNVLKPNGDDPTPLYVQLAHNLADAIHSGQWQAEEALPSERVLSEKLGVSRVTARKALDVLVEQQLVHRRQGSGTFIAPRLEHSLSRLTHFTETLKRKGFEPSTVWLDRRIDAPNHDEILKLGLSPASQVARLERQRLADGVVMAIEMTAIPVTYLPDPRAVGTSLYAHLDALGHPIVRALQHFRAVNASKKIARLANVTPGQAMLLVTRIGFTANNVAIEVTDSYCRNDYYDFVAELRR</sequence>
<dbReference type="SMART" id="SM00345">
    <property type="entry name" value="HTH_GNTR"/>
    <property type="match status" value="1"/>
</dbReference>
<evidence type="ECO:0000256" key="2">
    <source>
        <dbReference type="ARBA" id="ARBA00023125"/>
    </source>
</evidence>
<organism evidence="5 6">
    <name type="scientific">Pendulispora albinea</name>
    <dbReference type="NCBI Taxonomy" id="2741071"/>
    <lineage>
        <taxon>Bacteria</taxon>
        <taxon>Pseudomonadati</taxon>
        <taxon>Myxococcota</taxon>
        <taxon>Myxococcia</taxon>
        <taxon>Myxococcales</taxon>
        <taxon>Sorangiineae</taxon>
        <taxon>Pendulisporaceae</taxon>
        <taxon>Pendulispora</taxon>
    </lineage>
</organism>
<dbReference type="PANTHER" id="PTHR44846">
    <property type="entry name" value="MANNOSYL-D-GLYCERATE TRANSPORT/METABOLISM SYSTEM REPRESSOR MNGR-RELATED"/>
    <property type="match status" value="1"/>
</dbReference>
<dbReference type="InterPro" id="IPR036390">
    <property type="entry name" value="WH_DNA-bd_sf"/>
</dbReference>
<dbReference type="SUPFAM" id="SSF46785">
    <property type="entry name" value="Winged helix' DNA-binding domain"/>
    <property type="match status" value="1"/>
</dbReference>
<proteinExistence type="predicted"/>
<dbReference type="InterPro" id="IPR028978">
    <property type="entry name" value="Chorismate_lyase_/UTRA_dom_sf"/>
</dbReference>
<dbReference type="Pfam" id="PF07702">
    <property type="entry name" value="UTRA"/>
    <property type="match status" value="1"/>
</dbReference>
<evidence type="ECO:0000256" key="3">
    <source>
        <dbReference type="ARBA" id="ARBA00023163"/>
    </source>
</evidence>
<protein>
    <submittedName>
        <fullName evidence="5">GntR family transcriptional regulator</fullName>
    </submittedName>
</protein>
<keyword evidence="6" id="KW-1185">Reference proteome</keyword>
<dbReference type="SUPFAM" id="SSF64288">
    <property type="entry name" value="Chorismate lyase-like"/>
    <property type="match status" value="1"/>
</dbReference>
<name>A0ABZ2M116_9BACT</name>
<keyword evidence="2" id="KW-0238">DNA-binding</keyword>
<reference evidence="5 6" key="1">
    <citation type="submission" date="2021-12" db="EMBL/GenBank/DDBJ databases">
        <title>Discovery of the Pendulisporaceae a myxobacterial family with distinct sporulation behavior and unique specialized metabolism.</title>
        <authorList>
            <person name="Garcia R."/>
            <person name="Popoff A."/>
            <person name="Bader C.D."/>
            <person name="Loehr J."/>
            <person name="Walesch S."/>
            <person name="Walt C."/>
            <person name="Boldt J."/>
            <person name="Bunk B."/>
            <person name="Haeckl F.J.F.P.J."/>
            <person name="Gunesch A.P."/>
            <person name="Birkelbach J."/>
            <person name="Nuebel U."/>
            <person name="Pietschmann T."/>
            <person name="Bach T."/>
            <person name="Mueller R."/>
        </authorList>
    </citation>
    <scope>NUCLEOTIDE SEQUENCE [LARGE SCALE GENOMIC DNA]</scope>
    <source>
        <strain evidence="5 6">MSr11954</strain>
    </source>
</reference>
<dbReference type="Gene3D" id="3.40.1410.10">
    <property type="entry name" value="Chorismate lyase-like"/>
    <property type="match status" value="1"/>
</dbReference>
<dbReference type="InterPro" id="IPR011663">
    <property type="entry name" value="UTRA"/>
</dbReference>
<dbReference type="PROSITE" id="PS50949">
    <property type="entry name" value="HTH_GNTR"/>
    <property type="match status" value="1"/>
</dbReference>
<evidence type="ECO:0000259" key="4">
    <source>
        <dbReference type="PROSITE" id="PS50949"/>
    </source>
</evidence>
<gene>
    <name evidence="5" type="ORF">LZC94_00240</name>
</gene>
<dbReference type="Gene3D" id="1.10.10.10">
    <property type="entry name" value="Winged helix-like DNA-binding domain superfamily/Winged helix DNA-binding domain"/>
    <property type="match status" value="1"/>
</dbReference>
<dbReference type="InterPro" id="IPR050679">
    <property type="entry name" value="Bact_HTH_transcr_reg"/>
</dbReference>
<keyword evidence="3" id="KW-0804">Transcription</keyword>
<dbReference type="Pfam" id="PF00392">
    <property type="entry name" value="GntR"/>
    <property type="match status" value="1"/>
</dbReference>
<dbReference type="PRINTS" id="PR00035">
    <property type="entry name" value="HTHGNTR"/>
</dbReference>
<dbReference type="PANTHER" id="PTHR44846:SF1">
    <property type="entry name" value="MANNOSYL-D-GLYCERATE TRANSPORT_METABOLISM SYSTEM REPRESSOR MNGR-RELATED"/>
    <property type="match status" value="1"/>
</dbReference>
<evidence type="ECO:0000313" key="5">
    <source>
        <dbReference type="EMBL" id="WXB15706.1"/>
    </source>
</evidence>
<evidence type="ECO:0000256" key="1">
    <source>
        <dbReference type="ARBA" id="ARBA00023015"/>
    </source>
</evidence>
<keyword evidence="1" id="KW-0805">Transcription regulation</keyword>
<dbReference type="SMART" id="SM00866">
    <property type="entry name" value="UTRA"/>
    <property type="match status" value="1"/>
</dbReference>
<dbReference type="CDD" id="cd07377">
    <property type="entry name" value="WHTH_GntR"/>
    <property type="match status" value="1"/>
</dbReference>
<dbReference type="Proteomes" id="UP001370348">
    <property type="component" value="Chromosome"/>
</dbReference>
<dbReference type="RefSeq" id="WP_394825341.1">
    <property type="nucleotide sequence ID" value="NZ_CP089984.1"/>
</dbReference>
<evidence type="ECO:0000313" key="6">
    <source>
        <dbReference type="Proteomes" id="UP001370348"/>
    </source>
</evidence>